<dbReference type="STRING" id="546269.HMPREF0389_01381"/>
<evidence type="ECO:0000313" key="1">
    <source>
        <dbReference type="EMBL" id="EFE27750.2"/>
    </source>
</evidence>
<evidence type="ECO:0000313" key="2">
    <source>
        <dbReference type="Proteomes" id="UP000007468"/>
    </source>
</evidence>
<dbReference type="AlphaFoldDB" id="D6GTE3"/>
<protein>
    <submittedName>
        <fullName evidence="1">Uncharacterized protein</fullName>
    </submittedName>
</protein>
<dbReference type="EMBL" id="CP002390">
    <property type="protein sequence ID" value="EFE27750.2"/>
    <property type="molecule type" value="Genomic_DNA"/>
</dbReference>
<dbReference type="Proteomes" id="UP000007468">
    <property type="component" value="Chromosome"/>
</dbReference>
<keyword evidence="2" id="KW-1185">Reference proteome</keyword>
<accession>D6GTE3</accession>
<dbReference type="HOGENOM" id="CLU_825737_0_0_9"/>
<reference evidence="2" key="1">
    <citation type="submission" date="2010-12" db="EMBL/GenBank/DDBJ databases">
        <title>The genome sequence of Filifactor alocis strain ATCC 35896.</title>
        <authorList>
            <consortium name="The Broad Institute Genome Sequencing Platform"/>
            <person name="Ward D."/>
            <person name="Earl A."/>
            <person name="Feldgarden M."/>
            <person name="Young S.K."/>
            <person name="Gargeya S."/>
            <person name="Zeng Q."/>
            <person name="Alvarado L."/>
            <person name="Berlin A."/>
            <person name="Bochicchio J."/>
            <person name="Chapman S.B."/>
            <person name="Chen Z."/>
            <person name="Freedman E."/>
            <person name="Gellesch M."/>
            <person name="Goldberg J."/>
            <person name="Griggs A."/>
            <person name="Gujja S."/>
            <person name="Heilman E."/>
            <person name="Heiman D."/>
            <person name="Howarth C."/>
            <person name="Mehta T."/>
            <person name="Neiman D."/>
            <person name="Pearson M."/>
            <person name="Roberts A."/>
            <person name="Saif S."/>
            <person name="Shea T."/>
            <person name="Shenoy N."/>
            <person name="Sisk P."/>
            <person name="Stolte C."/>
            <person name="Sykes S."/>
            <person name="White J."/>
            <person name="Yandava C."/>
            <person name="Izard J."/>
            <person name="Blanton J.M."/>
            <person name="Baranova O.V."/>
            <person name="Tanner A.C."/>
            <person name="Dewhirst F.E."/>
            <person name="Haas B."/>
            <person name="Nusbaum C."/>
            <person name="Birren B."/>
        </authorList>
    </citation>
    <scope>NUCLEOTIDE SEQUENCE [LARGE SCALE GENOMIC DNA]</scope>
    <source>
        <strain evidence="2">ATCC 35896 / D40 B5</strain>
    </source>
</reference>
<gene>
    <name evidence="1" type="ordered locus">HMPREF0389_01381</name>
</gene>
<dbReference type="KEGG" id="faa:HMPREF0389_01381"/>
<dbReference type="SUPFAM" id="SSF82171">
    <property type="entry name" value="DPP6 N-terminal domain-like"/>
    <property type="match status" value="1"/>
</dbReference>
<organism evidence="1 2">
    <name type="scientific">Filifactor alocis (strain ATCC 35896 / CCUG 47790 / D40 B5)</name>
    <name type="common">Fusobacterium alocis</name>
    <dbReference type="NCBI Taxonomy" id="546269"/>
    <lineage>
        <taxon>Bacteria</taxon>
        <taxon>Bacillati</taxon>
        <taxon>Bacillota</taxon>
        <taxon>Clostridia</taxon>
        <taxon>Peptostreptococcales</taxon>
        <taxon>Filifactoraceae</taxon>
        <taxon>Filifactor</taxon>
    </lineage>
</organism>
<name>D6GTE3_FILAD</name>
<proteinExistence type="predicted"/>
<sequence length="336" mass="39083">MFAVFMIILFCSCQKNYKYGNNELDSSDSENKPYLEIVGAKYIDKKDKSKGVINLYCLYSIEEDKTIMKEELLPAKGYPVSCLDPNTKKIYYSASAGDDDYENLFVYDRSDKSNNQLTNEKMLYNDIFFAENKLLANVATTGKNVTQPAVIDLNDFKFKYLDENDDDTWIYSFSYSSKTKDLLCLTCSDSGMRTDKVTRVTHIRPKKICSMDLDFSNRKVLFETDKYEILETRRLNKDKVIMVYEDSMLFSDRKIKIIDVVSKKEFDVEIEDLTVGSIYPDRTGENIYIWGEKSGQFAIFEYSLKDKKIIKTLTKKELFGDENISIIDFKYSMLNM</sequence>